<dbReference type="Gene3D" id="1.10.357.10">
    <property type="entry name" value="Tetracycline Repressor, domain 2"/>
    <property type="match status" value="1"/>
</dbReference>
<keyword evidence="2" id="KW-0238">DNA-binding</keyword>
<dbReference type="PANTHER" id="PTHR30055:SF234">
    <property type="entry name" value="HTH-TYPE TRANSCRIPTIONAL REGULATOR BETI"/>
    <property type="match status" value="1"/>
</dbReference>
<evidence type="ECO:0000313" key="6">
    <source>
        <dbReference type="Proteomes" id="UP001428817"/>
    </source>
</evidence>
<protein>
    <recommendedName>
        <fullName evidence="4">HTH tetR-type domain-containing protein</fullName>
    </recommendedName>
</protein>
<dbReference type="SUPFAM" id="SSF46689">
    <property type="entry name" value="Homeodomain-like"/>
    <property type="match status" value="1"/>
</dbReference>
<keyword evidence="6" id="KW-1185">Reference proteome</keyword>
<name>A0ABP9R4G8_9PSEU</name>
<keyword evidence="1" id="KW-0805">Transcription regulation</keyword>
<evidence type="ECO:0000259" key="4">
    <source>
        <dbReference type="Pfam" id="PF00440"/>
    </source>
</evidence>
<gene>
    <name evidence="5" type="ORF">GCM10023321_68980</name>
</gene>
<evidence type="ECO:0000256" key="1">
    <source>
        <dbReference type="ARBA" id="ARBA00023015"/>
    </source>
</evidence>
<comment type="caution">
    <text evidence="5">The sequence shown here is derived from an EMBL/GenBank/DDBJ whole genome shotgun (WGS) entry which is preliminary data.</text>
</comment>
<proteinExistence type="predicted"/>
<dbReference type="EMBL" id="BAABJP010000045">
    <property type="protein sequence ID" value="GAA5171018.1"/>
    <property type="molecule type" value="Genomic_DNA"/>
</dbReference>
<sequence>MTSAPAETSAAGGDTASRLRRSAERLFAEHGVDGASLRQITKEAGQRNVTAVNYHFGSRDGLLRAVLEHHLAELRIRHRTLVDRYLENPPASARDRLRELADALVMPACAELECADGGPDFLRIAAEVVNRSDWVVAPGTPISELITHQHGWGDLVEPLMPGSDDAATGRLHRRFAAMRFVYVELGRRALQPQPRRDDRLFASQLTDLVTGLLTAPLSARTLRLLKSGPETPERPA</sequence>
<reference evidence="6" key="1">
    <citation type="journal article" date="2019" name="Int. J. Syst. Evol. Microbiol.">
        <title>The Global Catalogue of Microorganisms (GCM) 10K type strain sequencing project: providing services to taxonomists for standard genome sequencing and annotation.</title>
        <authorList>
            <consortium name="The Broad Institute Genomics Platform"/>
            <consortium name="The Broad Institute Genome Sequencing Center for Infectious Disease"/>
            <person name="Wu L."/>
            <person name="Ma J."/>
        </authorList>
    </citation>
    <scope>NUCLEOTIDE SEQUENCE [LARGE SCALE GENOMIC DNA]</scope>
    <source>
        <strain evidence="6">JCM 18303</strain>
    </source>
</reference>
<evidence type="ECO:0000256" key="2">
    <source>
        <dbReference type="ARBA" id="ARBA00023125"/>
    </source>
</evidence>
<evidence type="ECO:0000256" key="3">
    <source>
        <dbReference type="ARBA" id="ARBA00023163"/>
    </source>
</evidence>
<dbReference type="InterPro" id="IPR009057">
    <property type="entry name" value="Homeodomain-like_sf"/>
</dbReference>
<organism evidence="5 6">
    <name type="scientific">Pseudonocardia eucalypti</name>
    <dbReference type="NCBI Taxonomy" id="648755"/>
    <lineage>
        <taxon>Bacteria</taxon>
        <taxon>Bacillati</taxon>
        <taxon>Actinomycetota</taxon>
        <taxon>Actinomycetes</taxon>
        <taxon>Pseudonocardiales</taxon>
        <taxon>Pseudonocardiaceae</taxon>
        <taxon>Pseudonocardia</taxon>
    </lineage>
</organism>
<dbReference type="PANTHER" id="PTHR30055">
    <property type="entry name" value="HTH-TYPE TRANSCRIPTIONAL REGULATOR RUTR"/>
    <property type="match status" value="1"/>
</dbReference>
<dbReference type="RefSeq" id="WP_185063769.1">
    <property type="nucleotide sequence ID" value="NZ_BAABJP010000045.1"/>
</dbReference>
<dbReference type="InterPro" id="IPR001647">
    <property type="entry name" value="HTH_TetR"/>
</dbReference>
<dbReference type="InterPro" id="IPR050109">
    <property type="entry name" value="HTH-type_TetR-like_transc_reg"/>
</dbReference>
<dbReference type="Proteomes" id="UP001428817">
    <property type="component" value="Unassembled WGS sequence"/>
</dbReference>
<dbReference type="Pfam" id="PF00440">
    <property type="entry name" value="TetR_N"/>
    <property type="match status" value="1"/>
</dbReference>
<accession>A0ABP9R4G8</accession>
<evidence type="ECO:0000313" key="5">
    <source>
        <dbReference type="EMBL" id="GAA5171018.1"/>
    </source>
</evidence>
<feature type="domain" description="HTH tetR-type" evidence="4">
    <location>
        <begin position="22"/>
        <end position="66"/>
    </location>
</feature>
<keyword evidence="3" id="KW-0804">Transcription</keyword>